<name>N9LCK2_9GAMM</name>
<keyword evidence="2" id="KW-0106">Calcium</keyword>
<dbReference type="EMBL" id="APRL01000010">
    <property type="protein sequence ID" value="ENW93983.1"/>
    <property type="molecule type" value="Genomic_DNA"/>
</dbReference>
<feature type="domain" description="PilY1 beta-propeller" evidence="4">
    <location>
        <begin position="669"/>
        <end position="958"/>
    </location>
</feature>
<evidence type="ECO:0000259" key="4">
    <source>
        <dbReference type="Pfam" id="PF05567"/>
    </source>
</evidence>
<keyword evidence="3" id="KW-0732">Signal</keyword>
<dbReference type="PATRIC" id="fig|1217703.3.peg.860"/>
<accession>N9LCK2</accession>
<sequence length="1226" mass="132335">MKIFNQKLLSATVSMLMTVMVCHVATTQASDIDIYKLPNQSKMTLFLMFDTSGSMGYGNGYSFTSNNGVTMNSTSSLVGDYNICQWVDNGNRANPRYTTPTNTTDSKTFKVGNRAAITYGVNSCNVSASTYNASNEPYKTRIRNECELIGVNAYKCYDRLSRLKIALAQVLSSNEISDSIQIGLGQFSSPTSTTNSSSQDGVSGRVLYPVVPLTEANREILINKMVGLAAWSGTPSAAAYGESGAYFLGKNTYNLSNSGYSYSDTTSRNNNSGYKPPVTTADLADTCNGQGIYFLTDGIANSSTATYTKAIMNKSVSLSGTGLSGGNDEAGWTEIGQFAKLLRSGNNIKTAVVGFGSDFPNGSTFVKDLSVDILDQDGAIVETVNRRFYDCSKLPDPNLGVNSADKIYRQDVRNTCNWGAKQHKDLPNSVGGFGSGGFYSAQSAADIVDSIKYFIEDIKPRFKPIATGSPTLPVDALNPIQIQPYGYYASFTPKPQEPYQLWLGNLNKYHIKDGQLYDTTKTIRLIQDSGKLNTSANGIWNGGVLGKLPLGTFTETTSSNRTVFTNRQINTANVAEEATALQKVNLTTLFNTGTDGTLKSDPKKNYWLNILGYKVAENATGLTVATLPVDIQRQLGATMHSKPILLTQGGKIVASTVGNNQAEVTSIDRKDYLLFGSNQGSLHVVEVGTDTDTDRGKEVFTFVPHEMMEKQPKAFLNEGATNGGRANLYYGMDGAWTAYTQYVSKTDKTLTVGTSGRKDNDGKDLNQKGLQWVYGGLRMGGRGYYALDLTEISSPTLKFHINPDDAVIKENGIPKLDASGKKIPDTNNPLHYMGQSWSKPTIAWVNWGGVRKLVMFVGGGYDEGYEAPDYDQDNNITTPKRGAGVYMFDAGNGELLWWASANVKSGMSGTGVKDDNLKYSVVSQINAVDRNGDGTVDHLYFGDLGGQAFRIDLDNKKDTATSAFAKRIVRLYDAHVAGGISPRFYEMPSFSIHSGIDGLFGVVALSSGNRSSPLVGGAATNRTSTATANDAVYVIYDNDVARSDLYSIANDKLRTSATNSGVSLTLITSGNFSTLKDGIAQKTGANYTGGWKYQYDTTAGKYKGMNEIYALDGMLYVNVYHKDGTGIVGACGSGVIGDTELYQFCLPSGKCSFYTSSTAGPNKTVLGGGILGTGLGQGVSNKQGETGLIVKKADNFCDDEKNKNKPECQLFDTGAKLQHLRWYESR</sequence>
<dbReference type="AlphaFoldDB" id="N9LCK2"/>
<reference evidence="5 6" key="1">
    <citation type="submission" date="2013-02" db="EMBL/GenBank/DDBJ databases">
        <title>The Genome Sequence of Acinetobacter sp. ANC 4105.</title>
        <authorList>
            <consortium name="The Broad Institute Genome Sequencing Platform"/>
            <consortium name="The Broad Institute Genome Sequencing Center for Infectious Disease"/>
            <person name="Cerqueira G."/>
            <person name="Feldgarden M."/>
            <person name="Courvalin P."/>
            <person name="Perichon B."/>
            <person name="Grillot-Courvalin C."/>
            <person name="Clermont D."/>
            <person name="Rocha E."/>
            <person name="Yoon E.-J."/>
            <person name="Nemec A."/>
            <person name="Walker B."/>
            <person name="Young S.K."/>
            <person name="Zeng Q."/>
            <person name="Gargeya S."/>
            <person name="Fitzgerald M."/>
            <person name="Haas B."/>
            <person name="Abouelleil A."/>
            <person name="Alvarado L."/>
            <person name="Arachchi H.M."/>
            <person name="Berlin A.M."/>
            <person name="Chapman S.B."/>
            <person name="Dewar J."/>
            <person name="Goldberg J."/>
            <person name="Griggs A."/>
            <person name="Gujja S."/>
            <person name="Hansen M."/>
            <person name="Howarth C."/>
            <person name="Imamovic A."/>
            <person name="Larimer J."/>
            <person name="McCowan C."/>
            <person name="Murphy C."/>
            <person name="Neiman D."/>
            <person name="Pearson M."/>
            <person name="Priest M."/>
            <person name="Roberts A."/>
            <person name="Saif S."/>
            <person name="Shea T."/>
            <person name="Sisk P."/>
            <person name="Sykes S."/>
            <person name="Wortman J."/>
            <person name="Nusbaum C."/>
            <person name="Birren B."/>
        </authorList>
    </citation>
    <scope>NUCLEOTIDE SEQUENCE [LARGE SCALE GENOMIC DNA]</scope>
    <source>
        <strain evidence="5 6">ANC 4105</strain>
    </source>
</reference>
<dbReference type="Proteomes" id="UP000013261">
    <property type="component" value="Unassembled WGS sequence"/>
</dbReference>
<dbReference type="eggNOG" id="COG3419">
    <property type="taxonomic scope" value="Bacteria"/>
</dbReference>
<evidence type="ECO:0000256" key="1">
    <source>
        <dbReference type="ARBA" id="ARBA00022723"/>
    </source>
</evidence>
<gene>
    <name evidence="5" type="ORF">F904_00891</name>
</gene>
<evidence type="ECO:0000256" key="3">
    <source>
        <dbReference type="SAM" id="SignalP"/>
    </source>
</evidence>
<dbReference type="Pfam" id="PF05567">
    <property type="entry name" value="T4P_PilY1"/>
    <property type="match status" value="1"/>
</dbReference>
<proteinExistence type="predicted"/>
<dbReference type="OrthoDB" id="7156875at2"/>
<feature type="chain" id="PRO_5004145475" description="PilY1 beta-propeller domain-containing protein" evidence="3">
    <location>
        <begin position="25"/>
        <end position="1226"/>
    </location>
</feature>
<keyword evidence="1" id="KW-0479">Metal-binding</keyword>
<dbReference type="HOGENOM" id="CLU_004937_0_0_6"/>
<dbReference type="GO" id="GO:0046872">
    <property type="term" value="F:metal ion binding"/>
    <property type="evidence" value="ECO:0007669"/>
    <property type="project" value="UniProtKB-KW"/>
</dbReference>
<feature type="signal peptide" evidence="3">
    <location>
        <begin position="1"/>
        <end position="24"/>
    </location>
</feature>
<keyword evidence="6" id="KW-1185">Reference proteome</keyword>
<comment type="caution">
    <text evidence="5">The sequence shown here is derived from an EMBL/GenBank/DDBJ whole genome shotgun (WGS) entry which is preliminary data.</text>
</comment>
<organism evidence="5 6">
    <name type="scientific">Acinetobacter dispersus</name>
    <dbReference type="NCBI Taxonomy" id="70348"/>
    <lineage>
        <taxon>Bacteria</taxon>
        <taxon>Pseudomonadati</taxon>
        <taxon>Pseudomonadota</taxon>
        <taxon>Gammaproteobacteria</taxon>
        <taxon>Moraxellales</taxon>
        <taxon>Moraxellaceae</taxon>
        <taxon>Acinetobacter</taxon>
    </lineage>
</organism>
<dbReference type="RefSeq" id="WP_005185472.1">
    <property type="nucleotide sequence ID" value="NZ_KB850049.1"/>
</dbReference>
<protein>
    <recommendedName>
        <fullName evidence="4">PilY1 beta-propeller domain-containing protein</fullName>
    </recommendedName>
</protein>
<evidence type="ECO:0000313" key="6">
    <source>
        <dbReference type="Proteomes" id="UP000013261"/>
    </source>
</evidence>
<evidence type="ECO:0000256" key="2">
    <source>
        <dbReference type="ARBA" id="ARBA00022837"/>
    </source>
</evidence>
<evidence type="ECO:0000313" key="5">
    <source>
        <dbReference type="EMBL" id="ENW93983.1"/>
    </source>
</evidence>
<dbReference type="InterPro" id="IPR008707">
    <property type="entry name" value="B-propeller_PilY1"/>
</dbReference>